<evidence type="ECO:0000256" key="12">
    <source>
        <dbReference type="ARBA" id="ARBA00023136"/>
    </source>
</evidence>
<dbReference type="EC" id="3.4.16.6" evidence="14"/>
<comment type="caution">
    <text evidence="19">The sequence shown here is derived from an EMBL/GenBank/DDBJ whole genome shotgun (WGS) entry which is preliminary data.</text>
</comment>
<dbReference type="PANTHER" id="PTHR11802:SF190">
    <property type="entry name" value="PHEROMONE-PROCESSING CARBOXYPEPTIDASE KEX1"/>
    <property type="match status" value="1"/>
</dbReference>
<dbReference type="GO" id="GO:0006915">
    <property type="term" value="P:apoptotic process"/>
    <property type="evidence" value="ECO:0007669"/>
    <property type="project" value="UniProtKB-KW"/>
</dbReference>
<keyword evidence="6" id="KW-0812">Transmembrane</keyword>
<dbReference type="InterPro" id="IPR029058">
    <property type="entry name" value="AB_hydrolase_fold"/>
</dbReference>
<evidence type="ECO:0000256" key="17">
    <source>
        <dbReference type="ARBA" id="ARBA00042717"/>
    </source>
</evidence>
<dbReference type="InterPro" id="IPR001563">
    <property type="entry name" value="Peptidase_S10"/>
</dbReference>
<dbReference type="Gene3D" id="3.40.50.1820">
    <property type="entry name" value="alpha/beta hydrolase"/>
    <property type="match status" value="1"/>
</dbReference>
<comment type="similarity">
    <text evidence="3">Belongs to the peptidase S10 family.</text>
</comment>
<evidence type="ECO:0000256" key="18">
    <source>
        <dbReference type="SAM" id="MobiDB-lite"/>
    </source>
</evidence>
<reference evidence="19 20" key="1">
    <citation type="submission" date="2018-11" db="EMBL/GenBank/DDBJ databases">
        <title>Genome sequence of Saitozyma podzolica DSM 27192.</title>
        <authorList>
            <person name="Aliyu H."/>
            <person name="Gorte O."/>
            <person name="Ochsenreither K."/>
        </authorList>
    </citation>
    <scope>NUCLEOTIDE SEQUENCE [LARGE SCALE GENOMIC DNA]</scope>
    <source>
        <strain evidence="19 20">DSM 27192</strain>
    </source>
</reference>
<evidence type="ECO:0000256" key="16">
    <source>
        <dbReference type="ARBA" id="ARBA00040628"/>
    </source>
</evidence>
<comment type="subcellular location">
    <subcellularLocation>
        <location evidence="2">Golgi apparatus</location>
        <location evidence="2">trans-Golgi network membrane</location>
        <topology evidence="2">Single-pass type I membrane protein</topology>
    </subcellularLocation>
</comment>
<keyword evidence="20" id="KW-1185">Reference proteome</keyword>
<accession>A0A427YRH0</accession>
<gene>
    <name evidence="19" type="primary">KEX1</name>
    <name evidence="19" type="ORF">EHS25_006314</name>
</gene>
<sequence>MSPASSSIQAVLKSSTIVSRTCVGGAGFDPAQGPGPTSTRVGAPRPLCECEWERWMLTRGYNRQRHYSCHTGVRLCTFLPSSSPGAIIAPTQSPFRRHLEAQIGPANRLPVELRTARSAYCAMDGGLPSDARARVRGLPDDPLGFASILRRTANGSHPAARWDDVGPSEGERPKARRAVSPGEFHVASAQASRLDESPAPGRRPAQSWTAFCFGSLCALSTGSTKYGNASNVGHPLLTLTSPLSDSLAELHPLVVHAGNLPSDPGDGRGGGDGATGRDAKLFFLMIKARRSAGKQRVIFWFNGGPGCSSFDGSLMEVGPFRTVPASQTSSGMVELRLVEGGGRSLPRSCLWTSHQGLGSPTPQQTGISTSWIRTHADAVKGSAHLIQFMQNFYSIFPEYQGVDTYLAGESFAGQYIPYFADALIKTTLLPDLQFKGIAIGNGWIDPMQQYTGYADFAYEKGLIKPGTPEADNVDAAVARCDASRARYPDANGFTPVNIPDCDVMYAVTSPFDQELNGKKTCMNVYDVRLVDDWPACGMNWPPDLSDVYTFLRYPQVVSALHASAHETAWVECDGRVSSELHLHSSTAAVDLIPGILAAGVQVMMFAGAEDLICNYKGIERMLDHMHWGGVTGMGNSTREGWSLNGTKVGEWQEARNMTYVKVREVSRWVEKAGCVGVGVDGADG</sequence>
<evidence type="ECO:0000256" key="15">
    <source>
        <dbReference type="ARBA" id="ARBA00040403"/>
    </source>
</evidence>
<dbReference type="PANTHER" id="PTHR11802">
    <property type="entry name" value="SERINE PROTEASE FAMILY S10 SERINE CARBOXYPEPTIDASE"/>
    <property type="match status" value="1"/>
</dbReference>
<keyword evidence="7" id="KW-0053">Apoptosis</keyword>
<keyword evidence="5 19" id="KW-0645">Protease</keyword>
<evidence type="ECO:0000313" key="20">
    <source>
        <dbReference type="Proteomes" id="UP000279259"/>
    </source>
</evidence>
<dbReference type="EMBL" id="RSCD01000003">
    <property type="protein sequence ID" value="RSH93667.1"/>
    <property type="molecule type" value="Genomic_DNA"/>
</dbReference>
<proteinExistence type="inferred from homology"/>
<evidence type="ECO:0000256" key="10">
    <source>
        <dbReference type="ARBA" id="ARBA00022989"/>
    </source>
</evidence>
<evidence type="ECO:0000313" key="19">
    <source>
        <dbReference type="EMBL" id="RSH93667.1"/>
    </source>
</evidence>
<keyword evidence="13" id="KW-0325">Glycoprotein</keyword>
<organism evidence="19 20">
    <name type="scientific">Saitozyma podzolica</name>
    <dbReference type="NCBI Taxonomy" id="1890683"/>
    <lineage>
        <taxon>Eukaryota</taxon>
        <taxon>Fungi</taxon>
        <taxon>Dikarya</taxon>
        <taxon>Basidiomycota</taxon>
        <taxon>Agaricomycotina</taxon>
        <taxon>Tremellomycetes</taxon>
        <taxon>Tremellales</taxon>
        <taxon>Trimorphomycetaceae</taxon>
        <taxon>Saitozyma</taxon>
    </lineage>
</organism>
<evidence type="ECO:0000256" key="9">
    <source>
        <dbReference type="ARBA" id="ARBA00022801"/>
    </source>
</evidence>
<evidence type="ECO:0000256" key="4">
    <source>
        <dbReference type="ARBA" id="ARBA00022645"/>
    </source>
</evidence>
<evidence type="ECO:0000256" key="1">
    <source>
        <dbReference type="ARBA" id="ARBA00001003"/>
    </source>
</evidence>
<dbReference type="AlphaFoldDB" id="A0A427YRH0"/>
<evidence type="ECO:0000256" key="6">
    <source>
        <dbReference type="ARBA" id="ARBA00022692"/>
    </source>
</evidence>
<dbReference type="Proteomes" id="UP000279259">
    <property type="component" value="Unassembled WGS sequence"/>
</dbReference>
<dbReference type="GO" id="GO:0006508">
    <property type="term" value="P:proteolysis"/>
    <property type="evidence" value="ECO:0007669"/>
    <property type="project" value="UniProtKB-KW"/>
</dbReference>
<name>A0A427YRH0_9TREE</name>
<evidence type="ECO:0000256" key="13">
    <source>
        <dbReference type="ARBA" id="ARBA00023180"/>
    </source>
</evidence>
<evidence type="ECO:0000256" key="7">
    <source>
        <dbReference type="ARBA" id="ARBA00022703"/>
    </source>
</evidence>
<feature type="region of interest" description="Disordered" evidence="18">
    <location>
        <begin position="156"/>
        <end position="202"/>
    </location>
</feature>
<evidence type="ECO:0000256" key="8">
    <source>
        <dbReference type="ARBA" id="ARBA00022729"/>
    </source>
</evidence>
<evidence type="ECO:0000256" key="5">
    <source>
        <dbReference type="ARBA" id="ARBA00022670"/>
    </source>
</evidence>
<feature type="compositionally biased region" description="Basic and acidic residues" evidence="18">
    <location>
        <begin position="160"/>
        <end position="173"/>
    </location>
</feature>
<evidence type="ECO:0000256" key="3">
    <source>
        <dbReference type="ARBA" id="ARBA00009431"/>
    </source>
</evidence>
<evidence type="ECO:0000256" key="2">
    <source>
        <dbReference type="ARBA" id="ARBA00004393"/>
    </source>
</evidence>
<keyword evidence="9" id="KW-0378">Hydrolase</keyword>
<keyword evidence="10" id="KW-1133">Transmembrane helix</keyword>
<dbReference type="GO" id="GO:0005802">
    <property type="term" value="C:trans-Golgi network"/>
    <property type="evidence" value="ECO:0007669"/>
    <property type="project" value="TreeGrafter"/>
</dbReference>
<evidence type="ECO:0000256" key="14">
    <source>
        <dbReference type="ARBA" id="ARBA00038895"/>
    </source>
</evidence>
<dbReference type="SUPFAM" id="SSF53474">
    <property type="entry name" value="alpha/beta-Hydrolases"/>
    <property type="match status" value="1"/>
</dbReference>
<keyword evidence="11" id="KW-0333">Golgi apparatus</keyword>
<keyword evidence="8" id="KW-0732">Signal</keyword>
<comment type="catalytic activity">
    <reaction evidence="1">
        <text>Preferential release of a C-terminal arginine or lysine residue.</text>
        <dbReference type="EC" id="3.4.16.6"/>
    </reaction>
</comment>
<keyword evidence="4" id="KW-0121">Carboxypeptidase</keyword>
<evidence type="ECO:0000256" key="11">
    <source>
        <dbReference type="ARBA" id="ARBA00023034"/>
    </source>
</evidence>
<dbReference type="Pfam" id="PF00450">
    <property type="entry name" value="Peptidase_S10"/>
    <property type="match status" value="1"/>
</dbReference>
<protein>
    <recommendedName>
        <fullName evidence="16">Pheromone-processing carboxypeptidase KEX1</fullName>
        <ecNumber evidence="14">3.4.16.6</ecNumber>
    </recommendedName>
    <alternativeName>
        <fullName evidence="17">Carboxypeptidase D</fullName>
    </alternativeName>
    <alternativeName>
        <fullName evidence="15">Pheromone-processing carboxypeptidase kex1</fullName>
    </alternativeName>
</protein>
<dbReference type="OrthoDB" id="443318at2759"/>
<dbReference type="STRING" id="1890683.A0A427YRH0"/>
<keyword evidence="12" id="KW-0472">Membrane</keyword>
<dbReference type="GO" id="GO:0004185">
    <property type="term" value="F:serine-type carboxypeptidase activity"/>
    <property type="evidence" value="ECO:0007669"/>
    <property type="project" value="UniProtKB-EC"/>
</dbReference>